<feature type="compositionally biased region" description="Low complexity" evidence="8">
    <location>
        <begin position="71"/>
        <end position="94"/>
    </location>
</feature>
<keyword evidence="10" id="KW-0966">Cell projection</keyword>
<keyword evidence="11" id="KW-1185">Reference proteome</keyword>
<keyword evidence="5 7" id="KW-0975">Bacterial flagellum</keyword>
<reference evidence="11" key="1">
    <citation type="journal article" date="2019" name="Int. J. Syst. Evol. Microbiol.">
        <title>The Global Catalogue of Microorganisms (GCM) 10K type strain sequencing project: providing services to taxonomists for standard genome sequencing and annotation.</title>
        <authorList>
            <consortium name="The Broad Institute Genomics Platform"/>
            <consortium name="The Broad Institute Genome Sequencing Center for Infectious Disease"/>
            <person name="Wu L."/>
            <person name="Ma J."/>
        </authorList>
    </citation>
    <scope>NUCLEOTIDE SEQUENCE [LARGE SCALE GENOMIC DNA]</scope>
    <source>
        <strain evidence="11">KACC 12649</strain>
    </source>
</reference>
<gene>
    <name evidence="10" type="primary">fliO</name>
    <name evidence="10" type="ORF">ACFPN5_17835</name>
</gene>
<dbReference type="InterPro" id="IPR022781">
    <property type="entry name" value="Flagellar_biosynth_FliO"/>
</dbReference>
<keyword evidence="10" id="KW-0282">Flagellum</keyword>
<organism evidence="10 11">
    <name type="scientific">Massilia niabensis</name>
    <dbReference type="NCBI Taxonomy" id="544910"/>
    <lineage>
        <taxon>Bacteria</taxon>
        <taxon>Pseudomonadati</taxon>
        <taxon>Pseudomonadota</taxon>
        <taxon>Betaproteobacteria</taxon>
        <taxon>Burkholderiales</taxon>
        <taxon>Oxalobacteraceae</taxon>
        <taxon>Telluria group</taxon>
        <taxon>Massilia</taxon>
    </lineage>
</organism>
<evidence type="ECO:0000313" key="11">
    <source>
        <dbReference type="Proteomes" id="UP001596050"/>
    </source>
</evidence>
<feature type="region of interest" description="Disordered" evidence="8">
    <location>
        <begin position="20"/>
        <end position="142"/>
    </location>
</feature>
<feature type="compositionally biased region" description="Low complexity" evidence="8">
    <location>
        <begin position="124"/>
        <end position="138"/>
    </location>
</feature>
<keyword evidence="1 7" id="KW-1003">Cell membrane</keyword>
<evidence type="ECO:0000256" key="7">
    <source>
        <dbReference type="RuleBase" id="RU362064"/>
    </source>
</evidence>
<dbReference type="RefSeq" id="WP_379785124.1">
    <property type="nucleotide sequence ID" value="NZ_JBHSMU010000015.1"/>
</dbReference>
<evidence type="ECO:0000256" key="2">
    <source>
        <dbReference type="ARBA" id="ARBA00022692"/>
    </source>
</evidence>
<feature type="signal peptide" evidence="9">
    <location>
        <begin position="1"/>
        <end position="17"/>
    </location>
</feature>
<keyword evidence="3 7" id="KW-1133">Transmembrane helix</keyword>
<comment type="similarity">
    <text evidence="6 7">Belongs to the FliO/MopB family.</text>
</comment>
<accession>A0ABW0L793</accession>
<comment type="subcellular location">
    <subcellularLocation>
        <location evidence="7">Cell membrane</location>
    </subcellularLocation>
    <subcellularLocation>
        <location evidence="7">Bacterial flagellum basal body</location>
    </subcellularLocation>
</comment>
<keyword evidence="9" id="KW-0732">Signal</keyword>
<evidence type="ECO:0000256" key="9">
    <source>
        <dbReference type="SAM" id="SignalP"/>
    </source>
</evidence>
<evidence type="ECO:0000256" key="8">
    <source>
        <dbReference type="SAM" id="MobiDB-lite"/>
    </source>
</evidence>
<name>A0ABW0L793_9BURK</name>
<comment type="caution">
    <text evidence="10">The sequence shown here is derived from an EMBL/GenBank/DDBJ whole genome shotgun (WGS) entry which is preliminary data.</text>
</comment>
<evidence type="ECO:0000313" key="10">
    <source>
        <dbReference type="EMBL" id="MFC5461674.1"/>
    </source>
</evidence>
<protein>
    <recommendedName>
        <fullName evidence="7">Flagellar protein</fullName>
    </recommendedName>
</protein>
<dbReference type="PANTHER" id="PTHR38766">
    <property type="entry name" value="FLAGELLAR PROTEIN FLIO"/>
    <property type="match status" value="1"/>
</dbReference>
<evidence type="ECO:0000256" key="1">
    <source>
        <dbReference type="ARBA" id="ARBA00022475"/>
    </source>
</evidence>
<evidence type="ECO:0000256" key="4">
    <source>
        <dbReference type="ARBA" id="ARBA00023136"/>
    </source>
</evidence>
<sequence>MMLPFALALLLPLAACAAQPTAPSAPAPGEGAAVVQAPAAPGQPAVQAPPPVLVPRQPDASMQDSSTAPVTPRQGAATAAARTAPGSATGTPASIPVNERATTVGEVPTTTGSTTPAPDVASMPAAPAAIPGTPANPARMPQAAAGPSAGTLLQTILALALVLALLAALAWAMKRYGPKMSGNSANLRMVGAMNIGGRERIMVVEVGDQWIVVGASPGRVNALATMPKGEATQSTATLAGHTPSAATFADWLKQTIDKRNAK</sequence>
<feature type="transmembrane region" description="Helical" evidence="7">
    <location>
        <begin position="152"/>
        <end position="172"/>
    </location>
</feature>
<proteinExistence type="inferred from homology"/>
<evidence type="ECO:0000256" key="6">
    <source>
        <dbReference type="ARBA" id="ARBA00037937"/>
    </source>
</evidence>
<dbReference type="Proteomes" id="UP001596050">
    <property type="component" value="Unassembled WGS sequence"/>
</dbReference>
<dbReference type="EMBL" id="JBHSMU010000015">
    <property type="protein sequence ID" value="MFC5461674.1"/>
    <property type="molecule type" value="Genomic_DNA"/>
</dbReference>
<keyword evidence="10" id="KW-0969">Cilium</keyword>
<dbReference type="NCBIfam" id="TIGR03500">
    <property type="entry name" value="FliO_TIGR"/>
    <property type="match status" value="1"/>
</dbReference>
<keyword evidence="4 7" id="KW-0472">Membrane</keyword>
<feature type="compositionally biased region" description="Low complexity" evidence="8">
    <location>
        <begin position="20"/>
        <end position="46"/>
    </location>
</feature>
<dbReference type="Pfam" id="PF04347">
    <property type="entry name" value="FliO"/>
    <property type="match status" value="1"/>
</dbReference>
<evidence type="ECO:0000256" key="5">
    <source>
        <dbReference type="ARBA" id="ARBA00023143"/>
    </source>
</evidence>
<dbReference type="PANTHER" id="PTHR38766:SF1">
    <property type="entry name" value="FLAGELLAR PROTEIN FLIO"/>
    <property type="match status" value="1"/>
</dbReference>
<keyword evidence="2 7" id="KW-0812">Transmembrane</keyword>
<evidence type="ECO:0000256" key="3">
    <source>
        <dbReference type="ARBA" id="ARBA00022989"/>
    </source>
</evidence>
<feature type="chain" id="PRO_5045456913" description="Flagellar protein" evidence="9">
    <location>
        <begin position="18"/>
        <end position="262"/>
    </location>
</feature>
<dbReference type="InterPro" id="IPR052205">
    <property type="entry name" value="FliO/MopB"/>
</dbReference>